<sequence length="357" mass="41915">MSISNITPKIIELTKRKLLSNPNHPLSILRSKMYSFVHKTYPGVFITKDDYDPVVGVRENFDNLLIAPDHPSRRPSDTYYIDENTVLRTHTTAHDCEMLKNHNAFLMTGDVYRRDEIDSTHYPAFHQLEGGRVWNKSEFSFAAQEKAHDFALTELKGMLEGLARECFGDVEMRWYDNYFPFVDPGLELEIRWKDNWMEVLGCGVYHPQVLRNAGKSDDFFGLAFGIGLERWAMKVFDIPDIRLFWSEDQRFLSQFSATKGITKFKSFSKFPLCYKDISFWVPEKFEENDFFELVREVGGDLVERVEKTDKFSKGDKTSYCFRVNYRSMERNLTNEEIDELQFRLREKAVADLKITLR</sequence>
<comment type="caution">
    <text evidence="15">The sequence shown here is derived from an EMBL/GenBank/DDBJ whole genome shotgun (WGS) entry which is preliminary data.</text>
</comment>
<evidence type="ECO:0000256" key="5">
    <source>
        <dbReference type="ARBA" id="ARBA00022741"/>
    </source>
</evidence>
<dbReference type="GO" id="GO:0005759">
    <property type="term" value="C:mitochondrial matrix"/>
    <property type="evidence" value="ECO:0007669"/>
    <property type="project" value="UniProtKB-SubCell"/>
</dbReference>
<dbReference type="Gene3D" id="3.30.70.380">
    <property type="entry name" value="Ferrodoxin-fold anticodon-binding domain"/>
    <property type="match status" value="1"/>
</dbReference>
<keyword evidence="5" id="KW-0547">Nucleotide-binding</keyword>
<dbReference type="InterPro" id="IPR002319">
    <property type="entry name" value="Phenylalanyl-tRNA_Synthase"/>
</dbReference>
<keyword evidence="4" id="KW-0436">Ligase</keyword>
<dbReference type="InterPro" id="IPR036690">
    <property type="entry name" value="Fdx_antiC-bd_sf"/>
</dbReference>
<evidence type="ECO:0000256" key="11">
    <source>
        <dbReference type="ARBA" id="ARBA00031194"/>
    </source>
</evidence>
<dbReference type="PROSITE" id="PS50862">
    <property type="entry name" value="AA_TRNA_LIGASE_II"/>
    <property type="match status" value="1"/>
</dbReference>
<evidence type="ECO:0000256" key="10">
    <source>
        <dbReference type="ARBA" id="ARBA00023146"/>
    </source>
</evidence>
<dbReference type="EMBL" id="CAJZBQ010000035">
    <property type="protein sequence ID" value="CAG9324069.1"/>
    <property type="molecule type" value="Genomic_DNA"/>
</dbReference>
<gene>
    <name evidence="15" type="ORF">BSTOLATCC_MIC35090</name>
</gene>
<dbReference type="Proteomes" id="UP001162131">
    <property type="component" value="Unassembled WGS sequence"/>
</dbReference>
<dbReference type="GO" id="GO:0005524">
    <property type="term" value="F:ATP binding"/>
    <property type="evidence" value="ECO:0007669"/>
    <property type="project" value="UniProtKB-KW"/>
</dbReference>
<proteinExistence type="inferred from homology"/>
<dbReference type="SUPFAM" id="SSF54991">
    <property type="entry name" value="Anticodon-binding domain of PheRS"/>
    <property type="match status" value="1"/>
</dbReference>
<evidence type="ECO:0000256" key="4">
    <source>
        <dbReference type="ARBA" id="ARBA00022598"/>
    </source>
</evidence>
<dbReference type="PANTHER" id="PTHR11538">
    <property type="entry name" value="PHENYLALANYL-TRNA SYNTHETASE"/>
    <property type="match status" value="1"/>
</dbReference>
<dbReference type="GO" id="GO:0000049">
    <property type="term" value="F:tRNA binding"/>
    <property type="evidence" value="ECO:0007669"/>
    <property type="project" value="InterPro"/>
</dbReference>
<dbReference type="GO" id="GO:0004826">
    <property type="term" value="F:phenylalanine-tRNA ligase activity"/>
    <property type="evidence" value="ECO:0007669"/>
    <property type="project" value="UniProtKB-EC"/>
</dbReference>
<dbReference type="InterPro" id="IPR006195">
    <property type="entry name" value="aa-tRNA-synth_II"/>
</dbReference>
<keyword evidence="10" id="KW-0030">Aminoacyl-tRNA synthetase</keyword>
<keyword evidence="16" id="KW-1185">Reference proteome</keyword>
<evidence type="ECO:0000256" key="12">
    <source>
        <dbReference type="ARBA" id="ARBA00049255"/>
    </source>
</evidence>
<dbReference type="PROSITE" id="PS51447">
    <property type="entry name" value="FDX_ACB"/>
    <property type="match status" value="1"/>
</dbReference>
<keyword evidence="7" id="KW-0648">Protein biosynthesis</keyword>
<evidence type="ECO:0000313" key="16">
    <source>
        <dbReference type="Proteomes" id="UP001162131"/>
    </source>
</evidence>
<feature type="domain" description="Aminoacyl-transfer RNA synthetases class-II family profile" evidence="13">
    <location>
        <begin position="109"/>
        <end position="271"/>
    </location>
</feature>
<comment type="catalytic activity">
    <reaction evidence="12">
        <text>tRNA(Phe) + L-phenylalanine + ATP = L-phenylalanyl-tRNA(Phe) + AMP + diphosphate + H(+)</text>
        <dbReference type="Rhea" id="RHEA:19413"/>
        <dbReference type="Rhea" id="RHEA-COMP:9668"/>
        <dbReference type="Rhea" id="RHEA-COMP:9699"/>
        <dbReference type="ChEBI" id="CHEBI:15378"/>
        <dbReference type="ChEBI" id="CHEBI:30616"/>
        <dbReference type="ChEBI" id="CHEBI:33019"/>
        <dbReference type="ChEBI" id="CHEBI:58095"/>
        <dbReference type="ChEBI" id="CHEBI:78442"/>
        <dbReference type="ChEBI" id="CHEBI:78531"/>
        <dbReference type="ChEBI" id="CHEBI:456215"/>
        <dbReference type="EC" id="6.1.1.20"/>
    </reaction>
</comment>
<keyword evidence="6" id="KW-0067">ATP-binding</keyword>
<dbReference type="InterPro" id="IPR045864">
    <property type="entry name" value="aa-tRNA-synth_II/BPL/LPL"/>
</dbReference>
<dbReference type="AlphaFoldDB" id="A0AAU9J798"/>
<evidence type="ECO:0000256" key="8">
    <source>
        <dbReference type="ARBA" id="ARBA00022946"/>
    </source>
</evidence>
<comment type="similarity">
    <text evidence="2">Belongs to the class-II aminoacyl-tRNA synthetase family.</text>
</comment>
<evidence type="ECO:0000313" key="15">
    <source>
        <dbReference type="EMBL" id="CAG9324069.1"/>
    </source>
</evidence>
<dbReference type="PANTHER" id="PTHR11538:SF41">
    <property type="entry name" value="PHENYLALANINE--TRNA LIGASE, MITOCHONDRIAL"/>
    <property type="match status" value="1"/>
</dbReference>
<dbReference type="EC" id="6.1.1.20" evidence="3"/>
<evidence type="ECO:0000256" key="2">
    <source>
        <dbReference type="ARBA" id="ARBA00008226"/>
    </source>
</evidence>
<accession>A0AAU9J798</accession>
<evidence type="ECO:0000256" key="7">
    <source>
        <dbReference type="ARBA" id="ARBA00022917"/>
    </source>
</evidence>
<organism evidence="15 16">
    <name type="scientific">Blepharisma stoltei</name>
    <dbReference type="NCBI Taxonomy" id="1481888"/>
    <lineage>
        <taxon>Eukaryota</taxon>
        <taxon>Sar</taxon>
        <taxon>Alveolata</taxon>
        <taxon>Ciliophora</taxon>
        <taxon>Postciliodesmatophora</taxon>
        <taxon>Heterotrichea</taxon>
        <taxon>Heterotrichida</taxon>
        <taxon>Blepharismidae</taxon>
        <taxon>Blepharisma</taxon>
    </lineage>
</organism>
<protein>
    <recommendedName>
        <fullName evidence="3">phenylalanine--tRNA ligase</fullName>
        <ecNumber evidence="3">6.1.1.20</ecNumber>
    </recommendedName>
    <alternativeName>
        <fullName evidence="11">Phenylalanyl-tRNA synthetase</fullName>
    </alternativeName>
</protein>
<evidence type="ECO:0000256" key="1">
    <source>
        <dbReference type="ARBA" id="ARBA00004305"/>
    </source>
</evidence>
<evidence type="ECO:0000259" key="14">
    <source>
        <dbReference type="PROSITE" id="PS51447"/>
    </source>
</evidence>
<evidence type="ECO:0000256" key="3">
    <source>
        <dbReference type="ARBA" id="ARBA00012814"/>
    </source>
</evidence>
<feature type="domain" description="FDX-ACB" evidence="14">
    <location>
        <begin position="268"/>
        <end position="357"/>
    </location>
</feature>
<evidence type="ECO:0000259" key="13">
    <source>
        <dbReference type="PROSITE" id="PS50862"/>
    </source>
</evidence>
<keyword evidence="9" id="KW-0496">Mitochondrion</keyword>
<keyword evidence="8" id="KW-0809">Transit peptide</keyword>
<dbReference type="Pfam" id="PF03147">
    <property type="entry name" value="FDX-ACB"/>
    <property type="match status" value="1"/>
</dbReference>
<dbReference type="Gene3D" id="3.30.930.10">
    <property type="entry name" value="Bira Bifunctional Protein, Domain 2"/>
    <property type="match status" value="1"/>
</dbReference>
<reference evidence="15" key="1">
    <citation type="submission" date="2021-09" db="EMBL/GenBank/DDBJ databases">
        <authorList>
            <consortium name="AG Swart"/>
            <person name="Singh M."/>
            <person name="Singh A."/>
            <person name="Seah K."/>
            <person name="Emmerich C."/>
        </authorList>
    </citation>
    <scope>NUCLEOTIDE SEQUENCE</scope>
    <source>
        <strain evidence="15">ATCC30299</strain>
    </source>
</reference>
<dbReference type="SUPFAM" id="SSF55681">
    <property type="entry name" value="Class II aaRS and biotin synthetases"/>
    <property type="match status" value="1"/>
</dbReference>
<evidence type="ECO:0000256" key="9">
    <source>
        <dbReference type="ARBA" id="ARBA00023128"/>
    </source>
</evidence>
<name>A0AAU9J798_9CILI</name>
<evidence type="ECO:0000256" key="6">
    <source>
        <dbReference type="ARBA" id="ARBA00022840"/>
    </source>
</evidence>
<comment type="subcellular location">
    <subcellularLocation>
        <location evidence="1">Mitochondrion matrix</location>
    </subcellularLocation>
</comment>
<dbReference type="Pfam" id="PF01409">
    <property type="entry name" value="tRNA-synt_2d"/>
    <property type="match status" value="1"/>
</dbReference>
<dbReference type="CDD" id="cd00496">
    <property type="entry name" value="PheRS_alpha_core"/>
    <property type="match status" value="1"/>
</dbReference>
<dbReference type="InterPro" id="IPR005121">
    <property type="entry name" value="Fdx_antiC-bd"/>
</dbReference>
<dbReference type="SMART" id="SM00896">
    <property type="entry name" value="FDX-ACB"/>
    <property type="match status" value="1"/>
</dbReference>
<dbReference type="GO" id="GO:0006432">
    <property type="term" value="P:phenylalanyl-tRNA aminoacylation"/>
    <property type="evidence" value="ECO:0007669"/>
    <property type="project" value="TreeGrafter"/>
</dbReference>
<dbReference type="FunFam" id="3.30.70.380:FF:000002">
    <property type="entry name" value="phenylalanine--tRNA ligase, mitochondrial"/>
    <property type="match status" value="1"/>
</dbReference>